<evidence type="ECO:0000313" key="1">
    <source>
        <dbReference type="EMBL" id="CAK1552222.1"/>
    </source>
</evidence>
<reference evidence="1 2" key="1">
    <citation type="submission" date="2023-11" db="EMBL/GenBank/DDBJ databases">
        <authorList>
            <person name="Okamura Y."/>
        </authorList>
    </citation>
    <scope>NUCLEOTIDE SEQUENCE [LARGE SCALE GENOMIC DNA]</scope>
</reference>
<dbReference type="AlphaFoldDB" id="A0AAV1JS37"/>
<gene>
    <name evidence="1" type="ORF">LNINA_LOCUS11283</name>
</gene>
<accession>A0AAV1JS37</accession>
<evidence type="ECO:0000313" key="2">
    <source>
        <dbReference type="Proteomes" id="UP001497472"/>
    </source>
</evidence>
<organism evidence="1 2">
    <name type="scientific">Leptosia nina</name>
    <dbReference type="NCBI Taxonomy" id="320188"/>
    <lineage>
        <taxon>Eukaryota</taxon>
        <taxon>Metazoa</taxon>
        <taxon>Ecdysozoa</taxon>
        <taxon>Arthropoda</taxon>
        <taxon>Hexapoda</taxon>
        <taxon>Insecta</taxon>
        <taxon>Pterygota</taxon>
        <taxon>Neoptera</taxon>
        <taxon>Endopterygota</taxon>
        <taxon>Lepidoptera</taxon>
        <taxon>Glossata</taxon>
        <taxon>Ditrysia</taxon>
        <taxon>Papilionoidea</taxon>
        <taxon>Pieridae</taxon>
        <taxon>Pierinae</taxon>
        <taxon>Leptosia</taxon>
    </lineage>
</organism>
<comment type="caution">
    <text evidence="1">The sequence shown here is derived from an EMBL/GenBank/DDBJ whole genome shotgun (WGS) entry which is preliminary data.</text>
</comment>
<dbReference type="Proteomes" id="UP001497472">
    <property type="component" value="Unassembled WGS sequence"/>
</dbReference>
<sequence length="131" mass="14471">MRTHTPTILRACTTCHPRCCCTAARLCSTCSCRTRTPMRMRTPAPCPSNVLTPPFPAPEGLLERYQIGVQGVRLCVCVRLRRRVASVCCNSRYLAGVRGDTSEHLAEGSFRKRNSDIIPDSANLLTILAHV</sequence>
<proteinExistence type="predicted"/>
<protein>
    <submittedName>
        <fullName evidence="1">Uncharacterized protein</fullName>
    </submittedName>
</protein>
<name>A0AAV1JS37_9NEOP</name>
<dbReference type="EMBL" id="CAVLEF010000138">
    <property type="protein sequence ID" value="CAK1552222.1"/>
    <property type="molecule type" value="Genomic_DNA"/>
</dbReference>
<keyword evidence="2" id="KW-1185">Reference proteome</keyword>